<dbReference type="PROSITE" id="PS51471">
    <property type="entry name" value="FE2OG_OXY"/>
    <property type="match status" value="1"/>
</dbReference>
<keyword evidence="2" id="KW-0408">Iron</keyword>
<feature type="domain" description="Fe2OG dioxygenase" evidence="3">
    <location>
        <begin position="192"/>
        <end position="305"/>
    </location>
</feature>
<dbReference type="AlphaFoldDB" id="A0AA39U0X4"/>
<name>A0AA39U0X4_9PEZI</name>
<comment type="caution">
    <text evidence="4">The sequence shown here is derived from an EMBL/GenBank/DDBJ whole genome shotgun (WGS) entry which is preliminary data.</text>
</comment>
<dbReference type="InterPro" id="IPR027443">
    <property type="entry name" value="IPNS-like_sf"/>
</dbReference>
<dbReference type="PANTHER" id="PTHR47990">
    <property type="entry name" value="2-OXOGLUTARATE (2OG) AND FE(II)-DEPENDENT OXYGENASE SUPERFAMILY PROTEIN-RELATED"/>
    <property type="match status" value="1"/>
</dbReference>
<keyword evidence="5" id="KW-1185">Reference proteome</keyword>
<evidence type="ECO:0000256" key="1">
    <source>
        <dbReference type="ARBA" id="ARBA00008056"/>
    </source>
</evidence>
<comment type="similarity">
    <text evidence="1 2">Belongs to the iron/ascorbate-dependent oxidoreductase family.</text>
</comment>
<dbReference type="Gene3D" id="2.60.120.330">
    <property type="entry name" value="B-lactam Antibiotic, Isopenicillin N Synthase, Chain"/>
    <property type="match status" value="1"/>
</dbReference>
<dbReference type="InterPro" id="IPR050231">
    <property type="entry name" value="Iron_ascorbate_oxido_reductase"/>
</dbReference>
<evidence type="ECO:0000313" key="5">
    <source>
        <dbReference type="Proteomes" id="UP001174934"/>
    </source>
</evidence>
<organism evidence="4 5">
    <name type="scientific">Bombardia bombarda</name>
    <dbReference type="NCBI Taxonomy" id="252184"/>
    <lineage>
        <taxon>Eukaryota</taxon>
        <taxon>Fungi</taxon>
        <taxon>Dikarya</taxon>
        <taxon>Ascomycota</taxon>
        <taxon>Pezizomycotina</taxon>
        <taxon>Sordariomycetes</taxon>
        <taxon>Sordariomycetidae</taxon>
        <taxon>Sordariales</taxon>
        <taxon>Lasiosphaeriaceae</taxon>
        <taxon>Bombardia</taxon>
    </lineage>
</organism>
<dbReference type="Pfam" id="PF03171">
    <property type="entry name" value="2OG-FeII_Oxy"/>
    <property type="match status" value="1"/>
</dbReference>
<sequence>MASIAIPTVDLTPFTSPSSASETQLQAAKQLVQACHSLGFVKITGHGFTKEEVDHAFAWSNRLFDLALEDKMKAPHPAGPVPHRGYSAIGVEKIYSREDVGDYAGSEKKGEEEERLRGVRDYKESYEIGSEQDDQMPNIWLPDDVLPGFRSEMTLLYERLAGVGRMVLGAIGVGLELGPEEMDELMKFSSASHSQLRLLHYPAIGKEKLETELLSRLPAHNDWSAFTMLIQDSNGGLELRDPSSQEFVRAVPEEGALILNIGDMLQRFTNDYFISALHRVSVPNPDSVPSSGIPARYSIPFFVNPPPSLDIATLPRFVTAEMPVKYEPVRYEDYSALVSKYQYQYQGGKE</sequence>
<keyword evidence="2" id="KW-0560">Oxidoreductase</keyword>
<dbReference type="InterPro" id="IPR044861">
    <property type="entry name" value="IPNS-like_FE2OG_OXY"/>
</dbReference>
<protein>
    <recommendedName>
        <fullName evidence="3">Fe2OG dioxygenase domain-containing protein</fullName>
    </recommendedName>
</protein>
<keyword evidence="2" id="KW-0479">Metal-binding</keyword>
<reference evidence="4" key="1">
    <citation type="submission" date="2023-06" db="EMBL/GenBank/DDBJ databases">
        <title>Genome-scale phylogeny and comparative genomics of the fungal order Sordariales.</title>
        <authorList>
            <consortium name="Lawrence Berkeley National Laboratory"/>
            <person name="Hensen N."/>
            <person name="Bonometti L."/>
            <person name="Westerberg I."/>
            <person name="Brannstrom I.O."/>
            <person name="Guillou S."/>
            <person name="Cros-Aarteil S."/>
            <person name="Calhoun S."/>
            <person name="Haridas S."/>
            <person name="Kuo A."/>
            <person name="Mondo S."/>
            <person name="Pangilinan J."/>
            <person name="Riley R."/>
            <person name="LaButti K."/>
            <person name="Andreopoulos B."/>
            <person name="Lipzen A."/>
            <person name="Chen C."/>
            <person name="Yanf M."/>
            <person name="Daum C."/>
            <person name="Ng V."/>
            <person name="Clum A."/>
            <person name="Steindorff A."/>
            <person name="Ohm R."/>
            <person name="Martin F."/>
            <person name="Silar P."/>
            <person name="Natvig D."/>
            <person name="Lalanne C."/>
            <person name="Gautier V."/>
            <person name="Ament-velasquez S.L."/>
            <person name="Kruys A."/>
            <person name="Hutchinson M.I."/>
            <person name="Powell A.J."/>
            <person name="Barry K."/>
            <person name="Miller A.N."/>
            <person name="Grigoriev I.V."/>
            <person name="Debuchy R."/>
            <person name="Gladieux P."/>
            <person name="Thoren M.H."/>
            <person name="Johannesson H."/>
        </authorList>
    </citation>
    <scope>NUCLEOTIDE SEQUENCE</scope>
    <source>
        <strain evidence="4">SMH3391-2</strain>
    </source>
</reference>
<accession>A0AA39U0X4</accession>
<evidence type="ECO:0000313" key="4">
    <source>
        <dbReference type="EMBL" id="KAK0610098.1"/>
    </source>
</evidence>
<dbReference type="EMBL" id="JAULSR010000011">
    <property type="protein sequence ID" value="KAK0610098.1"/>
    <property type="molecule type" value="Genomic_DNA"/>
</dbReference>
<dbReference type="Pfam" id="PF14226">
    <property type="entry name" value="DIOX_N"/>
    <property type="match status" value="1"/>
</dbReference>
<evidence type="ECO:0000259" key="3">
    <source>
        <dbReference type="PROSITE" id="PS51471"/>
    </source>
</evidence>
<evidence type="ECO:0000256" key="2">
    <source>
        <dbReference type="RuleBase" id="RU003682"/>
    </source>
</evidence>
<dbReference type="InterPro" id="IPR026992">
    <property type="entry name" value="DIOX_N"/>
</dbReference>
<dbReference type="GO" id="GO:0044283">
    <property type="term" value="P:small molecule biosynthetic process"/>
    <property type="evidence" value="ECO:0007669"/>
    <property type="project" value="UniProtKB-ARBA"/>
</dbReference>
<dbReference type="GO" id="GO:0016491">
    <property type="term" value="F:oxidoreductase activity"/>
    <property type="evidence" value="ECO:0007669"/>
    <property type="project" value="UniProtKB-KW"/>
</dbReference>
<dbReference type="SUPFAM" id="SSF51197">
    <property type="entry name" value="Clavaminate synthase-like"/>
    <property type="match status" value="1"/>
</dbReference>
<dbReference type="GO" id="GO:0046872">
    <property type="term" value="F:metal ion binding"/>
    <property type="evidence" value="ECO:0007669"/>
    <property type="project" value="UniProtKB-KW"/>
</dbReference>
<dbReference type="InterPro" id="IPR005123">
    <property type="entry name" value="Oxoglu/Fe-dep_dioxygenase_dom"/>
</dbReference>
<dbReference type="Proteomes" id="UP001174934">
    <property type="component" value="Unassembled WGS sequence"/>
</dbReference>
<proteinExistence type="inferred from homology"/>
<gene>
    <name evidence="4" type="ORF">B0T17DRAFT_565994</name>
</gene>